<sequence>MKNFKLYMLAAAGCLAMTSCSSDDDNGSNNNVSDDITGTYELSAAVATQAQDYDGDGDTSTDLVTEGSCYNDSWISFHENGTYDESYSYSTMANGGVSLECHTEVSSGTYTRNGNTIHTTSTSGTVGVEASYVLDVSNHTLKRTAGNSTMTRFNENTALWAEATGSLQLVFKKYTDNDTDNGSTDDDTDNTSTSGMAEIMGNFGLDALIAGSAQDLDDDGNSSTDLTNEVNCYSDSHIMFHTNGTYEETRSRSVLGNLNLSLDCDTETSTGTWTRVGNKVFTRSSGNASTRTTFDLDSSTHILSRSESNGDYPSFNTLTNIFAMVSGNLKYEYQKSNN</sequence>
<dbReference type="AlphaFoldDB" id="A0A2S1SFM5"/>
<reference evidence="2 3" key="1">
    <citation type="submission" date="2018-05" db="EMBL/GenBank/DDBJ databases">
        <title>Genome sequencing of Flavobacterium sp. HYN0049.</title>
        <authorList>
            <person name="Yi H."/>
            <person name="Baek C."/>
        </authorList>
    </citation>
    <scope>NUCLEOTIDE SEQUENCE [LARGE SCALE GENOMIC DNA]</scope>
    <source>
        <strain evidence="2 3">HYN0049</strain>
    </source>
</reference>
<dbReference type="OrthoDB" id="1337901at2"/>
<dbReference type="Proteomes" id="UP000244937">
    <property type="component" value="Chromosome"/>
</dbReference>
<proteinExistence type="predicted"/>
<dbReference type="KEGG" id="fpal:HYN49_04520"/>
<organism evidence="2 3">
    <name type="scientific">Flavobacterium pallidum</name>
    <dbReference type="NCBI Taxonomy" id="2172098"/>
    <lineage>
        <taxon>Bacteria</taxon>
        <taxon>Pseudomonadati</taxon>
        <taxon>Bacteroidota</taxon>
        <taxon>Flavobacteriia</taxon>
        <taxon>Flavobacteriales</taxon>
        <taxon>Flavobacteriaceae</taxon>
        <taxon>Flavobacterium</taxon>
    </lineage>
</organism>
<keyword evidence="3" id="KW-1185">Reference proteome</keyword>
<evidence type="ECO:0000256" key="1">
    <source>
        <dbReference type="SAM" id="SignalP"/>
    </source>
</evidence>
<protein>
    <recommendedName>
        <fullName evidence="4">Lipocalin-like domain-containing protein</fullName>
    </recommendedName>
</protein>
<accession>A0A2S1SFM5</accession>
<evidence type="ECO:0000313" key="3">
    <source>
        <dbReference type="Proteomes" id="UP000244937"/>
    </source>
</evidence>
<dbReference type="RefSeq" id="WP_108903010.1">
    <property type="nucleotide sequence ID" value="NZ_CP029187.1"/>
</dbReference>
<gene>
    <name evidence="2" type="ORF">HYN49_04520</name>
</gene>
<dbReference type="PROSITE" id="PS51257">
    <property type="entry name" value="PROKAR_LIPOPROTEIN"/>
    <property type="match status" value="1"/>
</dbReference>
<feature type="chain" id="PRO_5015415878" description="Lipocalin-like domain-containing protein" evidence="1">
    <location>
        <begin position="22"/>
        <end position="338"/>
    </location>
</feature>
<keyword evidence="1" id="KW-0732">Signal</keyword>
<evidence type="ECO:0000313" key="2">
    <source>
        <dbReference type="EMBL" id="AWI25216.1"/>
    </source>
</evidence>
<dbReference type="EMBL" id="CP029187">
    <property type="protein sequence ID" value="AWI25216.1"/>
    <property type="molecule type" value="Genomic_DNA"/>
</dbReference>
<name>A0A2S1SFM5_9FLAO</name>
<evidence type="ECO:0008006" key="4">
    <source>
        <dbReference type="Google" id="ProtNLM"/>
    </source>
</evidence>
<feature type="signal peptide" evidence="1">
    <location>
        <begin position="1"/>
        <end position="21"/>
    </location>
</feature>